<dbReference type="InterPro" id="IPR013783">
    <property type="entry name" value="Ig-like_fold"/>
</dbReference>
<evidence type="ECO:0000256" key="1">
    <source>
        <dbReference type="ARBA" id="ARBA00023157"/>
    </source>
</evidence>
<dbReference type="Gene3D" id="2.60.40.10">
    <property type="entry name" value="Immunoglobulins"/>
    <property type="match status" value="1"/>
</dbReference>
<dbReference type="PANTHER" id="PTHR11890">
    <property type="entry name" value="INTERLEUKIN-1 RECEPTOR FAMILY MEMBER"/>
    <property type="match status" value="1"/>
</dbReference>
<protein>
    <submittedName>
        <fullName evidence="6">Interleukin-1 receptor-like 1</fullName>
    </submittedName>
</protein>
<dbReference type="OrthoDB" id="6132459at2759"/>
<gene>
    <name evidence="6" type="ORF">Baya_16669</name>
</gene>
<keyword evidence="6" id="KW-0675">Receptor</keyword>
<dbReference type="PROSITE" id="PS50835">
    <property type="entry name" value="IG_LIKE"/>
    <property type="match status" value="1"/>
</dbReference>
<comment type="caution">
    <text evidence="6">The sequence shown here is derived from an EMBL/GenBank/DDBJ whole genome shotgun (WGS) entry which is preliminary data.</text>
</comment>
<dbReference type="PRINTS" id="PR01537">
    <property type="entry name" value="INTRLKN1R1F"/>
</dbReference>
<evidence type="ECO:0000259" key="5">
    <source>
        <dbReference type="PROSITE" id="PS50835"/>
    </source>
</evidence>
<dbReference type="InterPro" id="IPR015621">
    <property type="entry name" value="IL-1_rcpt_fam"/>
</dbReference>
<name>A0A556VW30_BAGYA</name>
<dbReference type="Proteomes" id="UP000319801">
    <property type="component" value="Unassembled WGS sequence"/>
</dbReference>
<keyword evidence="4" id="KW-0812">Transmembrane</keyword>
<keyword evidence="7" id="KW-1185">Reference proteome</keyword>
<reference evidence="6 7" key="1">
    <citation type="journal article" date="2019" name="Genome Biol. Evol.">
        <title>Whole-Genome Sequencing of the Giant Devil Catfish, Bagarius yarrelli.</title>
        <authorList>
            <person name="Jiang W."/>
            <person name="Lv Y."/>
            <person name="Cheng L."/>
            <person name="Yang K."/>
            <person name="Chao B."/>
            <person name="Wang X."/>
            <person name="Li Y."/>
            <person name="Pan X."/>
            <person name="You X."/>
            <person name="Zhang Y."/>
            <person name="Yang J."/>
            <person name="Li J."/>
            <person name="Zhang X."/>
            <person name="Liu S."/>
            <person name="Sun C."/>
            <person name="Yang J."/>
            <person name="Shi Q."/>
        </authorList>
    </citation>
    <scope>NUCLEOTIDE SEQUENCE [LARGE SCALE GENOMIC DNA]</scope>
    <source>
        <strain evidence="6">JWS20170419001</strain>
        <tissue evidence="6">Muscle</tissue>
    </source>
</reference>
<proteinExistence type="predicted"/>
<keyword evidence="4" id="KW-0472">Membrane</keyword>
<organism evidence="6 7">
    <name type="scientific">Bagarius yarrelli</name>
    <name type="common">Goonch</name>
    <name type="synonym">Bagrus yarrelli</name>
    <dbReference type="NCBI Taxonomy" id="175774"/>
    <lineage>
        <taxon>Eukaryota</taxon>
        <taxon>Metazoa</taxon>
        <taxon>Chordata</taxon>
        <taxon>Craniata</taxon>
        <taxon>Vertebrata</taxon>
        <taxon>Euteleostomi</taxon>
        <taxon>Actinopterygii</taxon>
        <taxon>Neopterygii</taxon>
        <taxon>Teleostei</taxon>
        <taxon>Ostariophysi</taxon>
        <taxon>Siluriformes</taxon>
        <taxon>Sisoridae</taxon>
        <taxon>Sisorinae</taxon>
        <taxon>Bagarius</taxon>
    </lineage>
</organism>
<evidence type="ECO:0000313" key="6">
    <source>
        <dbReference type="EMBL" id="TUB52971.1"/>
    </source>
</evidence>
<dbReference type="SUPFAM" id="SSF48726">
    <property type="entry name" value="Immunoglobulin"/>
    <property type="match status" value="1"/>
</dbReference>
<keyword evidence="4" id="KW-1133">Transmembrane helix</keyword>
<keyword evidence="1" id="KW-1015">Disulfide bond</keyword>
<evidence type="ECO:0000256" key="3">
    <source>
        <dbReference type="ARBA" id="ARBA00023319"/>
    </source>
</evidence>
<keyword evidence="2" id="KW-0325">Glycoprotein</keyword>
<evidence type="ECO:0000256" key="4">
    <source>
        <dbReference type="SAM" id="Phobius"/>
    </source>
</evidence>
<feature type="domain" description="Ig-like" evidence="5">
    <location>
        <begin position="35"/>
        <end position="128"/>
    </location>
</feature>
<dbReference type="InterPro" id="IPR036179">
    <property type="entry name" value="Ig-like_dom_sf"/>
</dbReference>
<feature type="transmembrane region" description="Helical" evidence="4">
    <location>
        <begin position="167"/>
        <end position="188"/>
    </location>
</feature>
<dbReference type="PANTHER" id="PTHR11890:SF3">
    <property type="entry name" value="INTERLEUKIN-1 RECEPTOR TYPE 2"/>
    <property type="match status" value="1"/>
</dbReference>
<evidence type="ECO:0000256" key="2">
    <source>
        <dbReference type="ARBA" id="ARBA00023180"/>
    </source>
</evidence>
<accession>A0A556VW30</accession>
<dbReference type="EMBL" id="VCAZ01000333">
    <property type="protein sequence ID" value="TUB52971.1"/>
    <property type="molecule type" value="Genomic_DNA"/>
</dbReference>
<keyword evidence="3" id="KW-0393">Immunoglobulin domain</keyword>
<evidence type="ECO:0000313" key="7">
    <source>
        <dbReference type="Proteomes" id="UP000319801"/>
    </source>
</evidence>
<sequence>MSFQRKLQHSVSQLMEKFRLRVGEIASSGYKVLTPFLKRVFAVLHEAALLDCEPVKYFLDFSGIPYNVTWYDERTGLELGGEDTDTVIRGSSLLFLSTKMEQQGHYLCIVSDLQVAEGWWLERSLLVSRVEPGDFNLNFTCRALSHRGNAVGYFTLHPADPDLRLPIILLATSMTSFFVSVLLLYRVFKVELALLFRALFPFFYASTDGDGKLYDAYVVYPRDPRGHAECRGGGFCFKNTARGPRGTLWLPPSLSWVETVYLDKVKIVKSCMNNIIKNITPNI</sequence>
<dbReference type="InterPro" id="IPR007110">
    <property type="entry name" value="Ig-like_dom"/>
</dbReference>
<dbReference type="AlphaFoldDB" id="A0A556VW30"/>